<dbReference type="EMBL" id="BGZK01000230">
    <property type="protein sequence ID" value="GBP30185.1"/>
    <property type="molecule type" value="Genomic_DNA"/>
</dbReference>
<organism evidence="1 2">
    <name type="scientific">Eumeta variegata</name>
    <name type="common">Bagworm moth</name>
    <name type="synonym">Eumeta japonica</name>
    <dbReference type="NCBI Taxonomy" id="151549"/>
    <lineage>
        <taxon>Eukaryota</taxon>
        <taxon>Metazoa</taxon>
        <taxon>Ecdysozoa</taxon>
        <taxon>Arthropoda</taxon>
        <taxon>Hexapoda</taxon>
        <taxon>Insecta</taxon>
        <taxon>Pterygota</taxon>
        <taxon>Neoptera</taxon>
        <taxon>Endopterygota</taxon>
        <taxon>Lepidoptera</taxon>
        <taxon>Glossata</taxon>
        <taxon>Ditrysia</taxon>
        <taxon>Tineoidea</taxon>
        <taxon>Psychidae</taxon>
        <taxon>Oiketicinae</taxon>
        <taxon>Eumeta</taxon>
    </lineage>
</organism>
<gene>
    <name evidence="1" type="ORF">EVAR_94493_1</name>
</gene>
<dbReference type="Proteomes" id="UP000299102">
    <property type="component" value="Unassembled WGS sequence"/>
</dbReference>
<keyword evidence="2" id="KW-1185">Reference proteome</keyword>
<evidence type="ECO:0000313" key="2">
    <source>
        <dbReference type="Proteomes" id="UP000299102"/>
    </source>
</evidence>
<name>A0A4C1UUS5_EUMVA</name>
<accession>A0A4C1UUS5</accession>
<dbReference type="AlphaFoldDB" id="A0A4C1UUS5"/>
<comment type="caution">
    <text evidence="1">The sequence shown here is derived from an EMBL/GenBank/DDBJ whole genome shotgun (WGS) entry which is preliminary data.</text>
</comment>
<proteinExistence type="predicted"/>
<evidence type="ECO:0000313" key="1">
    <source>
        <dbReference type="EMBL" id="GBP30185.1"/>
    </source>
</evidence>
<sequence>MGTGFKEYVTSELVNCRERPLLQHKKGKQESQLQTIVMRSAMICPIPRKPLARLGQAVERGTGSADARLDRRGLLDRRISAARGPPMPVSSTAASLAAGSVRHEGRRCLFHPPQPPWLPDQHGAGLPTPVSSFTASLAAGSVRRRGHRCPSRPPRPPWLPDQCGTRAADACFIHRGLLGYRISAGRGCRGPSRPSRPPGPTVQRILRRSELVL</sequence>
<protein>
    <submittedName>
        <fullName evidence="1">Uncharacterized protein</fullName>
    </submittedName>
</protein>
<reference evidence="1 2" key="1">
    <citation type="journal article" date="2019" name="Commun. Biol.">
        <title>The bagworm genome reveals a unique fibroin gene that provides high tensile strength.</title>
        <authorList>
            <person name="Kono N."/>
            <person name="Nakamura H."/>
            <person name="Ohtoshi R."/>
            <person name="Tomita M."/>
            <person name="Numata K."/>
            <person name="Arakawa K."/>
        </authorList>
    </citation>
    <scope>NUCLEOTIDE SEQUENCE [LARGE SCALE GENOMIC DNA]</scope>
</reference>